<keyword evidence="3" id="KW-1185">Reference proteome</keyword>
<dbReference type="PANTHER" id="PTHR12147">
    <property type="entry name" value="METALLOPEPTIDASE M28 FAMILY MEMBER"/>
    <property type="match status" value="1"/>
</dbReference>
<dbReference type="AlphaFoldDB" id="A0A3D8L9T2"/>
<evidence type="ECO:0000259" key="1">
    <source>
        <dbReference type="Pfam" id="PF04389"/>
    </source>
</evidence>
<dbReference type="GO" id="GO:0008235">
    <property type="term" value="F:metalloexopeptidase activity"/>
    <property type="evidence" value="ECO:0007669"/>
    <property type="project" value="InterPro"/>
</dbReference>
<organism evidence="2 3">
    <name type="scientific">Pontibacter diazotrophicus</name>
    <dbReference type="NCBI Taxonomy" id="1400979"/>
    <lineage>
        <taxon>Bacteria</taxon>
        <taxon>Pseudomonadati</taxon>
        <taxon>Bacteroidota</taxon>
        <taxon>Cytophagia</taxon>
        <taxon>Cytophagales</taxon>
        <taxon>Hymenobacteraceae</taxon>
        <taxon>Pontibacter</taxon>
    </lineage>
</organism>
<dbReference type="Proteomes" id="UP000256708">
    <property type="component" value="Unassembled WGS sequence"/>
</dbReference>
<gene>
    <name evidence="2" type="ORF">DXT99_16030</name>
</gene>
<accession>A0A3D8L9T2</accession>
<dbReference type="PANTHER" id="PTHR12147:SF26">
    <property type="entry name" value="PEPTIDASE M28 DOMAIN-CONTAINING PROTEIN"/>
    <property type="match status" value="1"/>
</dbReference>
<dbReference type="EMBL" id="QRGR01000018">
    <property type="protein sequence ID" value="RDV14076.1"/>
    <property type="molecule type" value="Genomic_DNA"/>
</dbReference>
<sequence>MTLQADKQRLYQDVEFLTSLQPARNYRNKQSLEAASRYIYDELHKLSFDKTEYQEFIVGSGEKYRNVSALYKGVREERIIIGAHYDVSGDQPGADDNASAVAGMLETARLIDAYQQKEKLNYTLEFVGYCLEEPPFFGTDEMGSAVHARQMLSEKVPVKYMIAYEMIGYFSDAPNSQNFPDPSLKSMFPNTGNFIVIAGHSSQKEVAETLASRMQKHCTIPVYPVAFPVTNGLANLSDHRSYIKHGYNAVMVNDTSFLRNPHYHMPTDTIDTLDFERMGDVVNGVTGMLISMNEEIK</sequence>
<dbReference type="Gene3D" id="3.40.630.10">
    <property type="entry name" value="Zn peptidases"/>
    <property type="match status" value="1"/>
</dbReference>
<evidence type="ECO:0000313" key="3">
    <source>
        <dbReference type="Proteomes" id="UP000256708"/>
    </source>
</evidence>
<proteinExistence type="predicted"/>
<dbReference type="RefSeq" id="WP_115566587.1">
    <property type="nucleotide sequence ID" value="NZ_QRGR01000018.1"/>
</dbReference>
<feature type="domain" description="Peptidase M28" evidence="1">
    <location>
        <begin position="66"/>
        <end position="281"/>
    </location>
</feature>
<comment type="caution">
    <text evidence="2">The sequence shown here is derived from an EMBL/GenBank/DDBJ whole genome shotgun (WGS) entry which is preliminary data.</text>
</comment>
<dbReference type="Pfam" id="PF04389">
    <property type="entry name" value="Peptidase_M28"/>
    <property type="match status" value="1"/>
</dbReference>
<evidence type="ECO:0000313" key="2">
    <source>
        <dbReference type="EMBL" id="RDV14076.1"/>
    </source>
</evidence>
<reference evidence="3" key="1">
    <citation type="submission" date="2018-08" db="EMBL/GenBank/DDBJ databases">
        <authorList>
            <person name="Liu Z.-W."/>
            <person name="Du Z.-J."/>
        </authorList>
    </citation>
    <scope>NUCLEOTIDE SEQUENCE [LARGE SCALE GENOMIC DNA]</scope>
    <source>
        <strain evidence="3">H4X</strain>
    </source>
</reference>
<dbReference type="InterPro" id="IPR045175">
    <property type="entry name" value="M28_fam"/>
</dbReference>
<protein>
    <submittedName>
        <fullName evidence="2">Peptidase M28</fullName>
    </submittedName>
</protein>
<name>A0A3D8L9T2_9BACT</name>
<dbReference type="SUPFAM" id="SSF53187">
    <property type="entry name" value="Zn-dependent exopeptidases"/>
    <property type="match status" value="1"/>
</dbReference>
<dbReference type="OrthoDB" id="9789219at2"/>
<dbReference type="GO" id="GO:0006508">
    <property type="term" value="P:proteolysis"/>
    <property type="evidence" value="ECO:0007669"/>
    <property type="project" value="InterPro"/>
</dbReference>
<dbReference type="InterPro" id="IPR007484">
    <property type="entry name" value="Peptidase_M28"/>
</dbReference>